<keyword evidence="3" id="KW-1185">Reference proteome</keyword>
<protein>
    <submittedName>
        <fullName evidence="2">MOSC domain-containing protein</fullName>
    </submittedName>
</protein>
<dbReference type="SUPFAM" id="SSF50800">
    <property type="entry name" value="PK beta-barrel domain-like"/>
    <property type="match status" value="1"/>
</dbReference>
<feature type="domain" description="MOSC" evidence="1">
    <location>
        <begin position="24"/>
        <end position="184"/>
    </location>
</feature>
<evidence type="ECO:0000313" key="2">
    <source>
        <dbReference type="EMBL" id="PLS03679.1"/>
    </source>
</evidence>
<evidence type="ECO:0000259" key="1">
    <source>
        <dbReference type="PROSITE" id="PS51340"/>
    </source>
</evidence>
<gene>
    <name evidence="2" type="ORF">CVD27_13480</name>
</gene>
<organism evidence="2 3">
    <name type="scientific">Neobacillus cucumis</name>
    <dbReference type="NCBI Taxonomy" id="1740721"/>
    <lineage>
        <taxon>Bacteria</taxon>
        <taxon>Bacillati</taxon>
        <taxon>Bacillota</taxon>
        <taxon>Bacilli</taxon>
        <taxon>Bacillales</taxon>
        <taxon>Bacillaceae</taxon>
        <taxon>Neobacillus</taxon>
    </lineage>
</organism>
<dbReference type="EMBL" id="PGVE01000052">
    <property type="protein sequence ID" value="PLS03679.1"/>
    <property type="molecule type" value="Genomic_DNA"/>
</dbReference>
<proteinExistence type="predicted"/>
<dbReference type="PANTHER" id="PTHR36930">
    <property type="entry name" value="METAL-SULFUR CLUSTER BIOSYNTHESIS PROTEINS YUAD-RELATED"/>
    <property type="match status" value="1"/>
</dbReference>
<dbReference type="Gene3D" id="2.40.33.20">
    <property type="entry name" value="PK beta-barrel domain-like"/>
    <property type="match status" value="1"/>
</dbReference>
<dbReference type="InterPro" id="IPR005302">
    <property type="entry name" value="MoCF_Sase_C"/>
</dbReference>
<comment type="caution">
    <text evidence="2">The sequence shown here is derived from an EMBL/GenBank/DDBJ whole genome shotgun (WGS) entry which is preliminary data.</text>
</comment>
<sequence>MEVHFLKKAQASIQALLIADLPETFVTRRIPKTLFEFGGIRGDRHFGITSKADSRQPMYPRGTEILNRRQITIVSEEELGQIAEELGVEKVLPEWLGANLLVKGFPGLTQLTQGSRILFPSVAGLICMGENMPCTLPGEEIQKYYEGHEKIATRFVKAGFKRRGIVCAVERPGIIHESDEVQILINDYSNPMQ</sequence>
<dbReference type="AlphaFoldDB" id="A0A2N5HDR5"/>
<dbReference type="Pfam" id="PF03473">
    <property type="entry name" value="MOSC"/>
    <property type="match status" value="1"/>
</dbReference>
<reference evidence="2 3" key="1">
    <citation type="submission" date="2017-11" db="EMBL/GenBank/DDBJ databases">
        <title>Comparitive Functional Genomics of Dry Heat Resistant strains isolated from the Viking Spacecraft.</title>
        <authorList>
            <person name="Seuylemezian A."/>
            <person name="Cooper K."/>
            <person name="Vaishampayan P."/>
        </authorList>
    </citation>
    <scope>NUCLEOTIDE SEQUENCE [LARGE SCALE GENOMIC DNA]</scope>
    <source>
        <strain evidence="2 3">V32-6</strain>
    </source>
</reference>
<name>A0A2N5HDR5_9BACI</name>
<dbReference type="InterPro" id="IPR011037">
    <property type="entry name" value="Pyrv_Knase-like_insert_dom_sf"/>
</dbReference>
<dbReference type="PROSITE" id="PS51340">
    <property type="entry name" value="MOSC"/>
    <property type="match status" value="1"/>
</dbReference>
<accession>A0A2N5HDR5</accession>
<dbReference type="GO" id="GO:0030151">
    <property type="term" value="F:molybdenum ion binding"/>
    <property type="evidence" value="ECO:0007669"/>
    <property type="project" value="InterPro"/>
</dbReference>
<dbReference type="InterPro" id="IPR052716">
    <property type="entry name" value="MOSC_domain"/>
</dbReference>
<dbReference type="OrthoDB" id="9808413at2"/>
<dbReference type="GO" id="GO:0003824">
    <property type="term" value="F:catalytic activity"/>
    <property type="evidence" value="ECO:0007669"/>
    <property type="project" value="InterPro"/>
</dbReference>
<dbReference type="Proteomes" id="UP000234950">
    <property type="component" value="Unassembled WGS sequence"/>
</dbReference>
<dbReference type="GO" id="GO:0030170">
    <property type="term" value="F:pyridoxal phosphate binding"/>
    <property type="evidence" value="ECO:0007669"/>
    <property type="project" value="InterPro"/>
</dbReference>
<evidence type="ECO:0000313" key="3">
    <source>
        <dbReference type="Proteomes" id="UP000234950"/>
    </source>
</evidence>
<dbReference type="PANTHER" id="PTHR36930:SF1">
    <property type="entry name" value="MOSC DOMAIN-CONTAINING PROTEIN"/>
    <property type="match status" value="1"/>
</dbReference>